<reference evidence="1" key="1">
    <citation type="submission" date="2023-10" db="EMBL/GenBank/DDBJ databases">
        <title>Genome assembly of Pristionchus species.</title>
        <authorList>
            <person name="Yoshida K."/>
            <person name="Sommer R.J."/>
        </authorList>
    </citation>
    <scope>NUCLEOTIDE SEQUENCE</scope>
    <source>
        <strain evidence="1">RS5133</strain>
    </source>
</reference>
<comment type="caution">
    <text evidence="1">The sequence shown here is derived from an EMBL/GenBank/DDBJ whole genome shotgun (WGS) entry which is preliminary data.</text>
</comment>
<protein>
    <submittedName>
        <fullName evidence="1">Uncharacterized protein</fullName>
    </submittedName>
</protein>
<proteinExistence type="predicted"/>
<dbReference type="EMBL" id="BTSY01000006">
    <property type="protein sequence ID" value="GMT31671.1"/>
    <property type="molecule type" value="Genomic_DNA"/>
</dbReference>
<dbReference type="Proteomes" id="UP001432322">
    <property type="component" value="Unassembled WGS sequence"/>
</dbReference>
<organism evidence="1 2">
    <name type="scientific">Pristionchus fissidentatus</name>
    <dbReference type="NCBI Taxonomy" id="1538716"/>
    <lineage>
        <taxon>Eukaryota</taxon>
        <taxon>Metazoa</taxon>
        <taxon>Ecdysozoa</taxon>
        <taxon>Nematoda</taxon>
        <taxon>Chromadorea</taxon>
        <taxon>Rhabditida</taxon>
        <taxon>Rhabditina</taxon>
        <taxon>Diplogasteromorpha</taxon>
        <taxon>Diplogasteroidea</taxon>
        <taxon>Neodiplogasteridae</taxon>
        <taxon>Pristionchus</taxon>
    </lineage>
</organism>
<accession>A0AAV5WL41</accession>
<feature type="non-terminal residue" evidence="1">
    <location>
        <position position="141"/>
    </location>
</feature>
<gene>
    <name evidence="1" type="ORF">PFISCL1PPCAC_22968</name>
</gene>
<name>A0AAV5WL41_9BILA</name>
<dbReference type="AlphaFoldDB" id="A0AAV5WL41"/>
<evidence type="ECO:0000313" key="1">
    <source>
        <dbReference type="EMBL" id="GMT31671.1"/>
    </source>
</evidence>
<feature type="non-terminal residue" evidence="1">
    <location>
        <position position="1"/>
    </location>
</feature>
<evidence type="ECO:0000313" key="2">
    <source>
        <dbReference type="Proteomes" id="UP001432322"/>
    </source>
</evidence>
<keyword evidence="2" id="KW-1185">Reference proteome</keyword>
<sequence>TKMVKKEENIDSPDISTVCEDMAALPSIVNLMQLLSTESMAMRKYDDHSKKKQIIDADMVPLRKEKRDLQEIIDTTTGLEQKKAKEEQASTIRKLSLFGSKKSDEKALAKAALLEAREASASIASLYPGDLRLRLEYYGQE</sequence>